<protein>
    <submittedName>
        <fullName evidence="1">Uncharacterized protein</fullName>
    </submittedName>
</protein>
<gene>
    <name evidence="1" type="ORF">ABXS70_02695</name>
</gene>
<sequence>MIPKPQLIDYPVLLDMETPQVQAYSKESIIS</sequence>
<accession>A0AAU8NMS9</accession>
<dbReference type="AlphaFoldDB" id="A0AAU8NMS9"/>
<evidence type="ECO:0000313" key="1">
    <source>
        <dbReference type="EMBL" id="XCP97880.1"/>
    </source>
</evidence>
<reference evidence="1" key="1">
    <citation type="submission" date="2024-05" db="EMBL/GenBank/DDBJ databases">
        <title>Draft genome assemblies of 36 bacteria isolated from hibernating arctic ground squirrels.</title>
        <authorList>
            <person name="McKee H."/>
            <person name="Mullen L."/>
            <person name="Drown D.M."/>
            <person name="Duddleston K.N."/>
        </authorList>
    </citation>
    <scope>NUCLEOTIDE SEQUENCE</scope>
    <source>
        <strain evidence="1">AN1007</strain>
    </source>
</reference>
<name>A0AAU8NMS9_9BACL</name>
<proteinExistence type="predicted"/>
<dbReference type="EMBL" id="CP159992">
    <property type="protein sequence ID" value="XCP97880.1"/>
    <property type="molecule type" value="Genomic_DNA"/>
</dbReference>
<dbReference type="RefSeq" id="WP_366296513.1">
    <property type="nucleotide sequence ID" value="NZ_CP159992.1"/>
</dbReference>
<organism evidence="1">
    <name type="scientific">Paenibacillus sp. AN1007</name>
    <dbReference type="NCBI Taxonomy" id="3151385"/>
    <lineage>
        <taxon>Bacteria</taxon>
        <taxon>Bacillati</taxon>
        <taxon>Bacillota</taxon>
        <taxon>Bacilli</taxon>
        <taxon>Bacillales</taxon>
        <taxon>Paenibacillaceae</taxon>
        <taxon>Paenibacillus</taxon>
    </lineage>
</organism>